<keyword evidence="4" id="KW-0256">Endoplasmic reticulum</keyword>
<dbReference type="PANTHER" id="PTHR23129">
    <property type="entry name" value="ACYL-COENZYME A DIPHOSPHATASE FITM2"/>
    <property type="match status" value="1"/>
</dbReference>
<evidence type="ECO:0000256" key="1">
    <source>
        <dbReference type="ARBA" id="ARBA00004477"/>
    </source>
</evidence>
<keyword evidence="11" id="KW-1185">Reference proteome</keyword>
<dbReference type="EMBL" id="MCFH01000177">
    <property type="protein sequence ID" value="ORX35196.1"/>
    <property type="molecule type" value="Genomic_DNA"/>
</dbReference>
<feature type="transmembrane region" description="Helical" evidence="8">
    <location>
        <begin position="227"/>
        <end position="249"/>
    </location>
</feature>
<dbReference type="InterPro" id="IPR019388">
    <property type="entry name" value="FIT"/>
</dbReference>
<evidence type="ECO:0000256" key="2">
    <source>
        <dbReference type="ARBA" id="ARBA00022692"/>
    </source>
</evidence>
<evidence type="ECO:0000256" key="8">
    <source>
        <dbReference type="SAM" id="Phobius"/>
    </source>
</evidence>
<feature type="transmembrane region" description="Helical" evidence="8">
    <location>
        <begin position="12"/>
        <end position="32"/>
    </location>
</feature>
<keyword evidence="7 8" id="KW-0472">Membrane</keyword>
<organism evidence="9 11">
    <name type="scientific">Piromyces finnis</name>
    <dbReference type="NCBI Taxonomy" id="1754191"/>
    <lineage>
        <taxon>Eukaryota</taxon>
        <taxon>Fungi</taxon>
        <taxon>Fungi incertae sedis</taxon>
        <taxon>Chytridiomycota</taxon>
        <taxon>Chytridiomycota incertae sedis</taxon>
        <taxon>Neocallimastigomycetes</taxon>
        <taxon>Neocallimastigales</taxon>
        <taxon>Neocallimastigaceae</taxon>
        <taxon>Piromyces</taxon>
    </lineage>
</organism>
<dbReference type="Proteomes" id="UP000193719">
    <property type="component" value="Unassembled WGS sequence"/>
</dbReference>
<evidence type="ECO:0000313" key="10">
    <source>
        <dbReference type="EMBL" id="ORX49378.1"/>
    </source>
</evidence>
<dbReference type="PANTHER" id="PTHR23129:SF0">
    <property type="entry name" value="ACYL-COENZYME A DIPHOSPHATASE FITM2"/>
    <property type="match status" value="1"/>
</dbReference>
<keyword evidence="5 8" id="KW-1133">Transmembrane helix</keyword>
<dbReference type="GO" id="GO:0005789">
    <property type="term" value="C:endoplasmic reticulum membrane"/>
    <property type="evidence" value="ECO:0007669"/>
    <property type="project" value="UniProtKB-SubCell"/>
</dbReference>
<comment type="subcellular location">
    <subcellularLocation>
        <location evidence="1">Endoplasmic reticulum membrane</location>
        <topology evidence="1">Multi-pass membrane protein</topology>
    </subcellularLocation>
</comment>
<keyword evidence="6" id="KW-0443">Lipid metabolism</keyword>
<sequence>MVKTLPPLNPIVIISFYFILVLVGSILRKYYFEEISENTYGTYTKKKSVINQYFAKLGWAWTTLVIFIFYLFSGKTKKSKIYSLIRYIIASLYWFILCKWAFGPGIFNRIQLQYGKCEVSNKNGEENTFVSATSISCHRVHKGHWIGFDVSGHVFLLVHSSLFLLEEIWPILRKQASYLLDKNTLPEKKQRARKTCCACILCLIIVFLWFYTLCITTTHYHHFREKIFGFLFPALYWFIGYQFFFPRYLPVETKEIVKKAE</sequence>
<feature type="transmembrane region" description="Helical" evidence="8">
    <location>
        <begin position="84"/>
        <end position="102"/>
    </location>
</feature>
<dbReference type="GO" id="GO:0010945">
    <property type="term" value="F:coenzyme A diphosphatase activity"/>
    <property type="evidence" value="ECO:0007669"/>
    <property type="project" value="InterPro"/>
</dbReference>
<proteinExistence type="predicted"/>
<evidence type="ECO:0000256" key="4">
    <source>
        <dbReference type="ARBA" id="ARBA00022824"/>
    </source>
</evidence>
<dbReference type="Pfam" id="PF10261">
    <property type="entry name" value="FIT"/>
    <property type="match status" value="1"/>
</dbReference>
<evidence type="ECO:0000313" key="9">
    <source>
        <dbReference type="EMBL" id="ORX35196.1"/>
    </source>
</evidence>
<evidence type="ECO:0000256" key="6">
    <source>
        <dbReference type="ARBA" id="ARBA00023098"/>
    </source>
</evidence>
<dbReference type="GO" id="GO:0008654">
    <property type="term" value="P:phospholipid biosynthetic process"/>
    <property type="evidence" value="ECO:0007669"/>
    <property type="project" value="TreeGrafter"/>
</dbReference>
<reference evidence="9 11" key="2">
    <citation type="submission" date="2016-08" db="EMBL/GenBank/DDBJ databases">
        <title>Pervasive Adenine N6-methylation of Active Genes in Fungi.</title>
        <authorList>
            <consortium name="DOE Joint Genome Institute"/>
            <person name="Mondo S.J."/>
            <person name="Dannebaum R.O."/>
            <person name="Kuo R.C."/>
            <person name="Labutti K."/>
            <person name="Haridas S."/>
            <person name="Kuo A."/>
            <person name="Salamov A."/>
            <person name="Ahrendt S.R."/>
            <person name="Lipzen A."/>
            <person name="Sullivan W."/>
            <person name="Andreopoulos W.B."/>
            <person name="Clum A."/>
            <person name="Lindquist E."/>
            <person name="Daum C."/>
            <person name="Ramamoorthy G.K."/>
            <person name="Gryganskyi A."/>
            <person name="Culley D."/>
            <person name="Magnuson J.K."/>
            <person name="James T.Y."/>
            <person name="O'Malley M.A."/>
            <person name="Stajich J.E."/>
            <person name="Spatafora J.W."/>
            <person name="Visel A."/>
            <person name="Grigoriev I.V."/>
        </authorList>
    </citation>
    <scope>NUCLEOTIDE SEQUENCE [LARGE SCALE GENOMIC DNA]</scope>
    <source>
        <strain evidence="9">Finn</strain>
        <strain evidence="11">finn</strain>
    </source>
</reference>
<gene>
    <name evidence="10" type="ORF">BCR36DRAFT_412894</name>
    <name evidence="9" type="ORF">BCR36DRAFT_417198</name>
</gene>
<reference evidence="9 11" key="1">
    <citation type="submission" date="2016-08" db="EMBL/GenBank/DDBJ databases">
        <title>Genomes of anaerobic fungi encode conserved fungal cellulosomes for biomass hydrolysis.</title>
        <authorList>
            <consortium name="DOE Joint Genome Institute"/>
            <person name="Haitjema C.H."/>
            <person name="Gilmore S.P."/>
            <person name="Henske J.K."/>
            <person name="Solomon K.V."/>
            <person name="De Groot R."/>
            <person name="Kuo A."/>
            <person name="Mondo S.J."/>
            <person name="Salamov A.A."/>
            <person name="Labutti K."/>
            <person name="Zhao Z."/>
            <person name="Chiniquy J."/>
            <person name="Barry K."/>
            <person name="Brewer H.M."/>
            <person name="Purvine S.O."/>
            <person name="Wright A.T."/>
            <person name="Boxma B."/>
            <person name="Van Alen T."/>
            <person name="Hackstein J.H."/>
            <person name="Baker S.E."/>
            <person name="Grigoriev I.V."/>
            <person name="O'Malley M.A."/>
        </authorList>
    </citation>
    <scope>NUCLEOTIDE SEQUENCE [LARGE SCALE GENOMIC DNA]</scope>
    <source>
        <strain evidence="9">Finn</strain>
        <strain evidence="11">finn</strain>
    </source>
</reference>
<keyword evidence="2 8" id="KW-0812">Transmembrane</keyword>
<evidence type="ECO:0000313" key="11">
    <source>
        <dbReference type="Proteomes" id="UP000193719"/>
    </source>
</evidence>
<keyword evidence="3" id="KW-0378">Hydrolase</keyword>
<protein>
    <submittedName>
        <fullName evidence="9">Uncharacterized protein</fullName>
    </submittedName>
</protein>
<dbReference type="EMBL" id="MCFH01000024">
    <property type="protein sequence ID" value="ORX49378.1"/>
    <property type="molecule type" value="Genomic_DNA"/>
</dbReference>
<evidence type="ECO:0000256" key="7">
    <source>
        <dbReference type="ARBA" id="ARBA00023136"/>
    </source>
</evidence>
<dbReference type="GO" id="GO:0034389">
    <property type="term" value="P:lipid droplet organization"/>
    <property type="evidence" value="ECO:0007669"/>
    <property type="project" value="TreeGrafter"/>
</dbReference>
<feature type="transmembrane region" description="Helical" evidence="8">
    <location>
        <begin position="198"/>
        <end position="221"/>
    </location>
</feature>
<feature type="transmembrane region" description="Helical" evidence="8">
    <location>
        <begin position="53"/>
        <end position="72"/>
    </location>
</feature>
<dbReference type="OrthoDB" id="5579088at2759"/>
<evidence type="ECO:0000256" key="5">
    <source>
        <dbReference type="ARBA" id="ARBA00022989"/>
    </source>
</evidence>
<dbReference type="STRING" id="1754191.A0A1Y1UCG8"/>
<evidence type="ECO:0000256" key="3">
    <source>
        <dbReference type="ARBA" id="ARBA00022801"/>
    </source>
</evidence>
<comment type="caution">
    <text evidence="9">The sequence shown here is derived from an EMBL/GenBank/DDBJ whole genome shotgun (WGS) entry which is preliminary data.</text>
</comment>
<dbReference type="GO" id="GO:0019915">
    <property type="term" value="P:lipid storage"/>
    <property type="evidence" value="ECO:0007669"/>
    <property type="project" value="InterPro"/>
</dbReference>
<accession>A0A1Y1UCG8</accession>
<name>A0A1Y1UCG8_9FUNG</name>
<dbReference type="AlphaFoldDB" id="A0A1Y1UCG8"/>